<evidence type="ECO:0000256" key="2">
    <source>
        <dbReference type="ARBA" id="ARBA00012416"/>
    </source>
</evidence>
<dbReference type="InterPro" id="IPR003029">
    <property type="entry name" value="S1_domain"/>
</dbReference>
<dbReference type="PANTHER" id="PTHR11252">
    <property type="entry name" value="POLYRIBONUCLEOTIDE NUCLEOTIDYLTRANSFERASE"/>
    <property type="match status" value="1"/>
</dbReference>
<dbReference type="Gene3D" id="2.40.50.140">
    <property type="entry name" value="Nucleic acid-binding proteins"/>
    <property type="match status" value="1"/>
</dbReference>
<evidence type="ECO:0000313" key="10">
    <source>
        <dbReference type="EMBL" id="KAF0744957.1"/>
    </source>
</evidence>
<dbReference type="InterPro" id="IPR036612">
    <property type="entry name" value="KH_dom_type_1_sf"/>
</dbReference>
<dbReference type="EC" id="2.7.7.8" evidence="2"/>
<dbReference type="Pfam" id="PF03725">
    <property type="entry name" value="RNase_PH_C"/>
    <property type="match status" value="1"/>
</dbReference>
<dbReference type="GO" id="GO:0000958">
    <property type="term" value="P:mitochondrial mRNA catabolic process"/>
    <property type="evidence" value="ECO:0007669"/>
    <property type="project" value="TreeGrafter"/>
</dbReference>
<dbReference type="InterPro" id="IPR004087">
    <property type="entry name" value="KH_dom"/>
</dbReference>
<dbReference type="InterPro" id="IPR020568">
    <property type="entry name" value="Ribosomal_Su5_D2-typ_SF"/>
</dbReference>
<keyword evidence="5 7" id="KW-0694">RNA-binding</keyword>
<dbReference type="Gene3D" id="3.30.1370.10">
    <property type="entry name" value="K Homology domain, type 1"/>
    <property type="match status" value="1"/>
</dbReference>
<protein>
    <recommendedName>
        <fullName evidence="2">polyribonucleotide nucleotidyltransferase</fullName>
        <ecNumber evidence="2">2.7.7.8</ecNumber>
    </recommendedName>
    <alternativeName>
        <fullName evidence="6">Polynucleotide phosphorylase 1</fullName>
    </alternativeName>
</protein>
<dbReference type="Gene3D" id="3.30.230.70">
    <property type="entry name" value="GHMP Kinase, N-terminal domain"/>
    <property type="match status" value="2"/>
</dbReference>
<sequence length="811" mass="88483">MLRLTSRRAAAALLQTSSRSVRRGVPSIRRLTPSFELQHRSIFSFFKDVNVIDKEKVPEAQDVLPPAQTGENKAAAIDYSIGKYAKLADGSVMARWGNSMVLATVVSEKTAADSNSDFLPLMVDYREKYASTGVIPGSAKRREMAGTDAEVLKSRIVDRIVRPLFPKGYNFETQIIATVQSYDVDYDPVVLAVNSTSAVLVTSNVPWNGPIGCVRVVCVGDNFICNPTVEEAKSATMNVLYAGTAHRTLMIEAEGHEIPEATMQEALRLAHENIQPIIAAQLALPQKPKREVIPMVVPAAIAALAKDLLPEVQTLLGSLETPNHKKQRQALEGKCYDFVKTKFIEACPEYTKESPVVNQAAHELIQDALRTNALSGVRLDGRGVETIRDLEMETSLLPSVHGSSLFSRGDTQALCTVTVGSLDQSLRVRSALNEYENYEMRPAFLQYEFPPFCVNETGKLGGPNRRMIGHGALAEKAILPLIPPVAEFPHAIRMTAETMGSDGSSSMATVCGVTLALLDAGVPIKSSIAGISIGLVTSGNVTNDETPISDYRLLTDILGTEDHYGDMDFKIAGTANGITAMQLDVKLPGGVPVDILCQGIDQAKRARSDILDQMNAIRVTPRSIETMKASSTTLYMTIDPSMRGVLIGTGGSTIRELESQTGCSIQCKEDGLVEISGKTEDDMEHAKRLVERVTFAFRRNKRYQVVVQNVMDFGCTVVPAFAYGTPLAQEKSKRGFLHITEMAHSPVKRANAVVQVGQTLDCWCIFAERDLTKLSLKALIDPKTEKPLSDEEAAEQLIAREEELKRARKGV</sequence>
<dbReference type="InterPro" id="IPR012340">
    <property type="entry name" value="NA-bd_OB-fold"/>
</dbReference>
<dbReference type="InterPro" id="IPR027408">
    <property type="entry name" value="PNPase/RNase_PH_dom_sf"/>
</dbReference>
<dbReference type="SUPFAM" id="SSF54791">
    <property type="entry name" value="Eukaryotic type KH-domain (KH-domain type I)"/>
    <property type="match status" value="1"/>
</dbReference>
<dbReference type="PROSITE" id="PS50084">
    <property type="entry name" value="KH_TYPE_1"/>
    <property type="match status" value="1"/>
</dbReference>
<evidence type="ECO:0000256" key="1">
    <source>
        <dbReference type="ARBA" id="ARBA00007404"/>
    </source>
</evidence>
<dbReference type="VEuPathDB" id="FungiDB:AeMF1_017603"/>
<evidence type="ECO:0000259" key="8">
    <source>
        <dbReference type="SMART" id="SM00316"/>
    </source>
</evidence>
<dbReference type="CDD" id="cd11364">
    <property type="entry name" value="RNase_PH_PNPase_2"/>
    <property type="match status" value="1"/>
</dbReference>
<dbReference type="Pfam" id="PF00013">
    <property type="entry name" value="KH_1"/>
    <property type="match status" value="1"/>
</dbReference>
<evidence type="ECO:0000256" key="4">
    <source>
        <dbReference type="ARBA" id="ARBA00022695"/>
    </source>
</evidence>
<dbReference type="SMART" id="SM00322">
    <property type="entry name" value="KH"/>
    <property type="match status" value="1"/>
</dbReference>
<dbReference type="EMBL" id="VJMJ01000003">
    <property type="protein sequence ID" value="KAF0744957.1"/>
    <property type="molecule type" value="Genomic_DNA"/>
</dbReference>
<dbReference type="InterPro" id="IPR015847">
    <property type="entry name" value="ExoRNase_PH_dom2"/>
</dbReference>
<evidence type="ECO:0000259" key="9">
    <source>
        <dbReference type="SMART" id="SM00322"/>
    </source>
</evidence>
<dbReference type="InterPro" id="IPR036456">
    <property type="entry name" value="PNPase_PH_RNA-bd_sf"/>
</dbReference>
<dbReference type="GO" id="GO:0005829">
    <property type="term" value="C:cytosol"/>
    <property type="evidence" value="ECO:0007669"/>
    <property type="project" value="TreeGrafter"/>
</dbReference>
<keyword evidence="3" id="KW-0808">Transferase</keyword>
<evidence type="ECO:0000256" key="5">
    <source>
        <dbReference type="ARBA" id="ARBA00022884"/>
    </source>
</evidence>
<dbReference type="PANTHER" id="PTHR11252:SF0">
    <property type="entry name" value="POLYRIBONUCLEOTIDE NUCLEOTIDYLTRANSFERASE 1, MITOCHONDRIAL"/>
    <property type="match status" value="1"/>
</dbReference>
<evidence type="ECO:0000256" key="3">
    <source>
        <dbReference type="ARBA" id="ARBA00022679"/>
    </source>
</evidence>
<dbReference type="GO" id="GO:0003723">
    <property type="term" value="F:RNA binding"/>
    <property type="evidence" value="ECO:0007669"/>
    <property type="project" value="UniProtKB-UniRule"/>
</dbReference>
<keyword evidence="11" id="KW-1185">Reference proteome</keyword>
<dbReference type="NCBIfam" id="NF008805">
    <property type="entry name" value="PRK11824.1"/>
    <property type="match status" value="1"/>
</dbReference>
<reference evidence="10 11" key="1">
    <citation type="submission" date="2019-07" db="EMBL/GenBank/DDBJ databases">
        <title>Genomics analysis of Aphanomyces spp. identifies a new class of oomycete effector associated with host adaptation.</title>
        <authorList>
            <person name="Gaulin E."/>
        </authorList>
    </citation>
    <scope>NUCLEOTIDE SEQUENCE [LARGE SCALE GENOMIC DNA]</scope>
    <source>
        <strain evidence="10 11">ATCC 201684</strain>
    </source>
</reference>
<organism evidence="10 11">
    <name type="scientific">Aphanomyces euteiches</name>
    <dbReference type="NCBI Taxonomy" id="100861"/>
    <lineage>
        <taxon>Eukaryota</taxon>
        <taxon>Sar</taxon>
        <taxon>Stramenopiles</taxon>
        <taxon>Oomycota</taxon>
        <taxon>Saprolegniomycetes</taxon>
        <taxon>Saprolegniales</taxon>
        <taxon>Verrucalvaceae</taxon>
        <taxon>Aphanomyces</taxon>
    </lineage>
</organism>
<name>A0A6G0XWT8_9STRA</name>
<dbReference type="GO" id="GO:0004654">
    <property type="term" value="F:polyribonucleotide nucleotidyltransferase activity"/>
    <property type="evidence" value="ECO:0007669"/>
    <property type="project" value="UniProtKB-EC"/>
</dbReference>
<dbReference type="SMART" id="SM00316">
    <property type="entry name" value="S1"/>
    <property type="match status" value="1"/>
</dbReference>
<keyword evidence="4" id="KW-0548">Nucleotidyltransferase</keyword>
<evidence type="ECO:0000256" key="7">
    <source>
        <dbReference type="PROSITE-ProRule" id="PRU00117"/>
    </source>
</evidence>
<dbReference type="Proteomes" id="UP000481153">
    <property type="component" value="Unassembled WGS sequence"/>
</dbReference>
<evidence type="ECO:0000313" key="11">
    <source>
        <dbReference type="Proteomes" id="UP000481153"/>
    </source>
</evidence>
<dbReference type="FunFam" id="3.30.230.70:FF:000001">
    <property type="entry name" value="Polyribonucleotide nucleotidyltransferase"/>
    <property type="match status" value="1"/>
</dbReference>
<comment type="caution">
    <text evidence="10">The sequence shown here is derived from an EMBL/GenBank/DDBJ whole genome shotgun (WGS) entry which is preliminary data.</text>
</comment>
<dbReference type="CDD" id="cd00164">
    <property type="entry name" value="S1_like"/>
    <property type="match status" value="1"/>
</dbReference>
<dbReference type="SUPFAM" id="SSF46915">
    <property type="entry name" value="Polynucleotide phosphorylase/guanosine pentaphosphate synthase (PNPase/GPSI), domain 3"/>
    <property type="match status" value="1"/>
</dbReference>
<proteinExistence type="inferred from homology"/>
<comment type="similarity">
    <text evidence="1">Belongs to the polyribonucleotide nucleotidyltransferase family.</text>
</comment>
<dbReference type="NCBIfam" id="TIGR03591">
    <property type="entry name" value="polynuc_phos"/>
    <property type="match status" value="1"/>
</dbReference>
<dbReference type="SUPFAM" id="SSF54211">
    <property type="entry name" value="Ribosomal protein S5 domain 2-like"/>
    <property type="match status" value="2"/>
</dbReference>
<dbReference type="InterPro" id="IPR001247">
    <property type="entry name" value="ExoRNase_PH_dom1"/>
</dbReference>
<dbReference type="InterPro" id="IPR004088">
    <property type="entry name" value="KH_dom_type_1"/>
</dbReference>
<feature type="domain" description="S1 motif" evidence="8">
    <location>
        <begin position="698"/>
        <end position="777"/>
    </location>
</feature>
<feature type="domain" description="K Homology" evidence="9">
    <location>
        <begin position="630"/>
        <end position="695"/>
    </location>
</feature>
<dbReference type="InterPro" id="IPR012162">
    <property type="entry name" value="PNPase"/>
</dbReference>
<dbReference type="GO" id="GO:0000965">
    <property type="term" value="P:mitochondrial RNA 3'-end processing"/>
    <property type="evidence" value="ECO:0007669"/>
    <property type="project" value="TreeGrafter"/>
</dbReference>
<dbReference type="FunFam" id="3.30.1370.10:FF:000001">
    <property type="entry name" value="Polyribonucleotide nucleotidyltransferase"/>
    <property type="match status" value="1"/>
</dbReference>
<evidence type="ECO:0000256" key="6">
    <source>
        <dbReference type="ARBA" id="ARBA00031451"/>
    </source>
</evidence>
<dbReference type="GO" id="GO:0005739">
    <property type="term" value="C:mitochondrion"/>
    <property type="evidence" value="ECO:0007669"/>
    <property type="project" value="TreeGrafter"/>
</dbReference>
<dbReference type="Pfam" id="PF01138">
    <property type="entry name" value="RNase_PH"/>
    <property type="match status" value="2"/>
</dbReference>
<dbReference type="GO" id="GO:0000175">
    <property type="term" value="F:3'-5'-RNA exonuclease activity"/>
    <property type="evidence" value="ECO:0007669"/>
    <property type="project" value="TreeGrafter"/>
</dbReference>
<dbReference type="SUPFAM" id="SSF55666">
    <property type="entry name" value="Ribonuclease PH domain 2-like"/>
    <property type="match status" value="2"/>
</dbReference>
<gene>
    <name evidence="10" type="ORF">Ae201684_000543</name>
</gene>
<dbReference type="InterPro" id="IPR036345">
    <property type="entry name" value="ExoRNase_PH_dom2_sf"/>
</dbReference>
<dbReference type="CDD" id="cd02393">
    <property type="entry name" value="KH-I_PNPase"/>
    <property type="match status" value="1"/>
</dbReference>
<accession>A0A6G0XWT8</accession>
<dbReference type="SUPFAM" id="SSF50249">
    <property type="entry name" value="Nucleic acid-binding proteins"/>
    <property type="match status" value="1"/>
</dbReference>
<dbReference type="AlphaFoldDB" id="A0A6G0XWT8"/>